<dbReference type="GO" id="GO:0005737">
    <property type="term" value="C:cytoplasm"/>
    <property type="evidence" value="ECO:0007669"/>
    <property type="project" value="TreeGrafter"/>
</dbReference>
<dbReference type="EMBL" id="OV651818">
    <property type="protein sequence ID" value="CAH1112754.1"/>
    <property type="molecule type" value="Genomic_DNA"/>
</dbReference>
<dbReference type="PANTHER" id="PTHR14374">
    <property type="entry name" value="FOIE GRAS"/>
    <property type="match status" value="1"/>
</dbReference>
<dbReference type="InterPro" id="IPR021773">
    <property type="entry name" value="TPC11"/>
</dbReference>
<sequence>MHPGIIQSDSDIPHELCVKPLALVGVTGLDIINNAVHKSIWETFSSNRRIERAPVLFKLVGNVQEFPIMKPKRTSYDWYIPKGILKKNWINKHLYEIPAVIVVFYDLDWNDSSWSEKMIECASRVQSMRAALEGRGTRITIVLIQNSPPQPPGEDALSSERAIALCSSCEINSQSLFVLPHGDHLQGYAVRLENAFYEYAQTYYHNEAKHVKSHKEHLNKNSHQYLFVRHQFKMGFLNELKQDAHTAHKHYTHAYNSLLEIRIVDTNALEIRTLAGFVNYKLCRLLFALNLPRDAISQFKSHVDRFKARMGFHELTFEHYAWLSKQYSVFGDIFDEAVKLGLPAVQTQHPGIYYQQAAQYSIQRKKFSQELCSNIIAYPQPDPLQGANHMEFYGQRPWRPGKLSAEPPDPHLESNGIQALQFLEKQINHSNLIIALYGLAISQYKTYRCPRTRRHLVLQMADEYYDSRDYGKALTLYTHMLLDFRNEKWWDILSTVLEKAILCAYLTANVQDYVGLAVEILGANINTPLNEKRRIYENLMRLLKKQIPFGDPKIPQDILQNAIILWQPVFSEKSFNIALDMTNITASVSVKARFMKKTYEVDQNVIVEIFVRSTCPFPLTFSKISVTVNAQNQNSEYTVTDSADVSFNFHKDEVKRYVVEFIADCNDINKDIQINSVNVFLGNSPECCLDLKYPASVESNGNNIELYHFKHNADKLDFDNVQALSQATVVPRESKLRVDFLHQIPALLGEWYEIKVVVTNEELYEIVDLKIEAWIEEEIANVELSLQPSDKHKKLNLVLNNPSHLKPTDQISTDFFVRSNLICKCNIQVKLTYTLSGEKQILSIKSEKLALAVVEPFEVSTKYLSTLMAEIEKFYIGEEFGVMNYIKFTSPWLIIVEDTSFDYIHPVSPAEENRSSQISGKTFNNEEIGAELHLATCNKPNDDFVNVGHYTIRWKRENGHSTTTTLAVTGLPCDWVAVGLKMFAPAHGYVRTSMVIEYHVENRSHELVRLELSMDASEAFMFSGSKQFSVSLLPQSTRILQYNLNPLIAGSVALPKFSMTISENTENGPPVVSQDQLNLLTGRTLPTHVYVMPQMKGEAKLPDSIPSPENVAVIG</sequence>
<evidence type="ECO:0000259" key="1">
    <source>
        <dbReference type="Pfam" id="PF07919"/>
    </source>
</evidence>
<keyword evidence="4" id="KW-1185">Reference proteome</keyword>
<dbReference type="Pfam" id="PF11817">
    <property type="entry name" value="Foie-gras_1"/>
    <property type="match status" value="1"/>
</dbReference>
<reference evidence="3" key="1">
    <citation type="submission" date="2022-01" db="EMBL/GenBank/DDBJ databases">
        <authorList>
            <person name="King R."/>
        </authorList>
    </citation>
    <scope>NUCLEOTIDE SEQUENCE</scope>
</reference>
<evidence type="ECO:0000313" key="4">
    <source>
        <dbReference type="Proteomes" id="UP001153636"/>
    </source>
</evidence>
<evidence type="ECO:0000259" key="2">
    <source>
        <dbReference type="Pfam" id="PF11817"/>
    </source>
</evidence>
<dbReference type="InterPro" id="IPR012880">
    <property type="entry name" value="Gryzun"/>
</dbReference>
<evidence type="ECO:0008006" key="5">
    <source>
        <dbReference type="Google" id="ProtNLM"/>
    </source>
</evidence>
<evidence type="ECO:0000313" key="3">
    <source>
        <dbReference type="EMBL" id="CAH1112754.1"/>
    </source>
</evidence>
<dbReference type="PANTHER" id="PTHR14374:SF0">
    <property type="entry name" value="TRAFFICKING PROTEIN PARTICLE COMPLEX SUBUNIT 11"/>
    <property type="match status" value="1"/>
</dbReference>
<feature type="domain" description="Trafficking protein particle complex subunit 11" evidence="2">
    <location>
        <begin position="268"/>
        <end position="521"/>
    </location>
</feature>
<feature type="domain" description="Gryzun putative trafficking through Golgi" evidence="1">
    <location>
        <begin position="951"/>
        <end position="1055"/>
    </location>
</feature>
<accession>A0A9P0D6H1</accession>
<dbReference type="Pfam" id="PF07919">
    <property type="entry name" value="Gryzun"/>
    <property type="match status" value="1"/>
</dbReference>
<dbReference type="OrthoDB" id="6278596at2759"/>
<organism evidence="3 4">
    <name type="scientific">Psylliodes chrysocephalus</name>
    <dbReference type="NCBI Taxonomy" id="3402493"/>
    <lineage>
        <taxon>Eukaryota</taxon>
        <taxon>Metazoa</taxon>
        <taxon>Ecdysozoa</taxon>
        <taxon>Arthropoda</taxon>
        <taxon>Hexapoda</taxon>
        <taxon>Insecta</taxon>
        <taxon>Pterygota</taxon>
        <taxon>Neoptera</taxon>
        <taxon>Endopterygota</taxon>
        <taxon>Coleoptera</taxon>
        <taxon>Polyphaga</taxon>
        <taxon>Cucujiformia</taxon>
        <taxon>Chrysomeloidea</taxon>
        <taxon>Chrysomelidae</taxon>
        <taxon>Galerucinae</taxon>
        <taxon>Alticini</taxon>
        <taxon>Psylliodes</taxon>
    </lineage>
</organism>
<name>A0A9P0D6H1_9CUCU</name>
<protein>
    <recommendedName>
        <fullName evidence="5">Trafficking protein particle complex subunit 11</fullName>
    </recommendedName>
</protein>
<dbReference type="AlphaFoldDB" id="A0A9P0D6H1"/>
<dbReference type="Proteomes" id="UP001153636">
    <property type="component" value="Chromosome 6"/>
</dbReference>
<proteinExistence type="predicted"/>
<gene>
    <name evidence="3" type="ORF">PSYICH_LOCUS12643</name>
</gene>